<feature type="short sequence motif" description="HXTX 1" evidence="2">
    <location>
        <begin position="42"/>
        <end position="45"/>
    </location>
</feature>
<dbReference type="Gene3D" id="3.90.1140.10">
    <property type="entry name" value="Cyclic phosphodiesterase"/>
    <property type="match status" value="1"/>
</dbReference>
<dbReference type="NCBIfam" id="TIGR02258">
    <property type="entry name" value="2_5_ligase"/>
    <property type="match status" value="1"/>
</dbReference>
<feature type="short sequence motif" description="HXTX 2" evidence="2">
    <location>
        <begin position="115"/>
        <end position="118"/>
    </location>
</feature>
<gene>
    <name evidence="3" type="ORF">SAMN05216174_101959</name>
</gene>
<evidence type="ECO:0000313" key="3">
    <source>
        <dbReference type="EMBL" id="SDC31413.1"/>
    </source>
</evidence>
<dbReference type="STRING" id="1271860.SAMN05216174_101959"/>
<name>A0A1G6KKB6_9PSEU</name>
<protein>
    <recommendedName>
        <fullName evidence="2">RNA 2',3'-cyclic phosphodiesterase</fullName>
        <shortName evidence="2">RNA 2',3'-CPDase</shortName>
        <ecNumber evidence="2">3.1.4.58</ecNumber>
    </recommendedName>
</protein>
<keyword evidence="1 2" id="KW-0378">Hydrolase</keyword>
<dbReference type="GO" id="GO:0008664">
    <property type="term" value="F:RNA 2',3'-cyclic 3'-phosphodiesterase activity"/>
    <property type="evidence" value="ECO:0007669"/>
    <property type="project" value="UniProtKB-EC"/>
</dbReference>
<dbReference type="Proteomes" id="UP000199501">
    <property type="component" value="Unassembled WGS sequence"/>
</dbReference>
<dbReference type="HAMAP" id="MF_01940">
    <property type="entry name" value="RNA_CPDase"/>
    <property type="match status" value="1"/>
</dbReference>
<evidence type="ECO:0000256" key="2">
    <source>
        <dbReference type="HAMAP-Rule" id="MF_01940"/>
    </source>
</evidence>
<comment type="catalytic activity">
    <reaction evidence="2">
        <text>a 3'-end 2',3'-cyclophospho-ribonucleotide-RNA + H2O = a 3'-end 2'-phospho-ribonucleotide-RNA + H(+)</text>
        <dbReference type="Rhea" id="RHEA:11828"/>
        <dbReference type="Rhea" id="RHEA-COMP:10464"/>
        <dbReference type="Rhea" id="RHEA-COMP:17353"/>
        <dbReference type="ChEBI" id="CHEBI:15377"/>
        <dbReference type="ChEBI" id="CHEBI:15378"/>
        <dbReference type="ChEBI" id="CHEBI:83064"/>
        <dbReference type="ChEBI" id="CHEBI:173113"/>
        <dbReference type="EC" id="3.1.4.58"/>
    </reaction>
</comment>
<feature type="active site" description="Proton donor" evidence="2">
    <location>
        <position position="42"/>
    </location>
</feature>
<dbReference type="GO" id="GO:0004113">
    <property type="term" value="F:2',3'-cyclic-nucleotide 3'-phosphodiesterase activity"/>
    <property type="evidence" value="ECO:0007669"/>
    <property type="project" value="InterPro"/>
</dbReference>
<dbReference type="GO" id="GO:0016874">
    <property type="term" value="F:ligase activity"/>
    <property type="evidence" value="ECO:0007669"/>
    <property type="project" value="UniProtKB-KW"/>
</dbReference>
<proteinExistence type="inferred from homology"/>
<accession>A0A1G6KKB6</accession>
<dbReference type="EMBL" id="FMZZ01000001">
    <property type="protein sequence ID" value="SDC31413.1"/>
    <property type="molecule type" value="Genomic_DNA"/>
</dbReference>
<reference evidence="4" key="1">
    <citation type="submission" date="2016-10" db="EMBL/GenBank/DDBJ databases">
        <authorList>
            <person name="Varghese N."/>
            <person name="Submissions S."/>
        </authorList>
    </citation>
    <scope>NUCLEOTIDE SEQUENCE [LARGE SCALE GENOMIC DNA]</scope>
    <source>
        <strain evidence="4">IBRC-M 10403</strain>
    </source>
</reference>
<dbReference type="PANTHER" id="PTHR35561">
    <property type="entry name" value="RNA 2',3'-CYCLIC PHOSPHODIESTERASE"/>
    <property type="match status" value="1"/>
</dbReference>
<dbReference type="AlphaFoldDB" id="A0A1G6KKB6"/>
<dbReference type="RefSeq" id="WP_091448411.1">
    <property type="nucleotide sequence ID" value="NZ_FMZZ01000001.1"/>
</dbReference>
<dbReference type="EC" id="3.1.4.58" evidence="2"/>
<evidence type="ECO:0000256" key="1">
    <source>
        <dbReference type="ARBA" id="ARBA00022801"/>
    </source>
</evidence>
<dbReference type="InterPro" id="IPR009097">
    <property type="entry name" value="Cyclic_Pdiesterase"/>
</dbReference>
<comment type="similarity">
    <text evidence="2">Belongs to the 2H phosphoesterase superfamily. ThpR family.</text>
</comment>
<organism evidence="3 4">
    <name type="scientific">Actinokineospora iranica</name>
    <dbReference type="NCBI Taxonomy" id="1271860"/>
    <lineage>
        <taxon>Bacteria</taxon>
        <taxon>Bacillati</taxon>
        <taxon>Actinomycetota</taxon>
        <taxon>Actinomycetes</taxon>
        <taxon>Pseudonocardiales</taxon>
        <taxon>Pseudonocardiaceae</taxon>
        <taxon>Actinokineospora</taxon>
    </lineage>
</organism>
<dbReference type="SUPFAM" id="SSF55144">
    <property type="entry name" value="LigT-like"/>
    <property type="match status" value="1"/>
</dbReference>
<dbReference type="Pfam" id="PF13563">
    <property type="entry name" value="2_5_RNA_ligase2"/>
    <property type="match status" value="1"/>
</dbReference>
<comment type="function">
    <text evidence="2">Hydrolyzes RNA 2',3'-cyclic phosphodiester to an RNA 2'-phosphomonoester.</text>
</comment>
<keyword evidence="4" id="KW-1185">Reference proteome</keyword>
<dbReference type="PANTHER" id="PTHR35561:SF1">
    <property type="entry name" value="RNA 2',3'-CYCLIC PHOSPHODIESTERASE"/>
    <property type="match status" value="1"/>
</dbReference>
<evidence type="ECO:0000313" key="4">
    <source>
        <dbReference type="Proteomes" id="UP000199501"/>
    </source>
</evidence>
<feature type="active site" description="Proton acceptor" evidence="2">
    <location>
        <position position="115"/>
    </location>
</feature>
<dbReference type="InterPro" id="IPR004175">
    <property type="entry name" value="RNA_CPDase"/>
</dbReference>
<sequence length="174" mass="18390">MTRLFTALPLPDAAADHLAGQLADRLPTTPSGLRLIPREQWHITVGFYGEDDPNQRAARLHERVKNLRAPRLSLAGSGTFSGVCWVGVDTGGPALGALAEAADAAAGGHARYTPHLTVARCPKGSPLAEGMARALGDYRGPEWTAGELVLFRSELGSAGPVYTPVDQVRLRTTG</sequence>
<keyword evidence="3" id="KW-0436">Ligase</keyword>